<feature type="region of interest" description="Disordered" evidence="1">
    <location>
        <begin position="33"/>
        <end position="60"/>
    </location>
</feature>
<gene>
    <name evidence="2" type="ORF">PGLA2088_LOCUS47188</name>
</gene>
<feature type="non-terminal residue" evidence="2">
    <location>
        <position position="60"/>
    </location>
</feature>
<dbReference type="EMBL" id="CAJNNW010036427">
    <property type="protein sequence ID" value="CAE8734205.1"/>
    <property type="molecule type" value="Genomic_DNA"/>
</dbReference>
<protein>
    <submittedName>
        <fullName evidence="2">Uncharacterized protein</fullName>
    </submittedName>
</protein>
<accession>A0A813LNB1</accession>
<evidence type="ECO:0000313" key="3">
    <source>
        <dbReference type="Proteomes" id="UP000626109"/>
    </source>
</evidence>
<dbReference type="Proteomes" id="UP000626109">
    <property type="component" value="Unassembled WGS sequence"/>
</dbReference>
<proteinExistence type="predicted"/>
<dbReference type="AlphaFoldDB" id="A0A813LNB1"/>
<name>A0A813LNB1_POLGL</name>
<organism evidence="2 3">
    <name type="scientific">Polarella glacialis</name>
    <name type="common">Dinoflagellate</name>
    <dbReference type="NCBI Taxonomy" id="89957"/>
    <lineage>
        <taxon>Eukaryota</taxon>
        <taxon>Sar</taxon>
        <taxon>Alveolata</taxon>
        <taxon>Dinophyceae</taxon>
        <taxon>Suessiales</taxon>
        <taxon>Suessiaceae</taxon>
        <taxon>Polarella</taxon>
    </lineage>
</organism>
<sequence>DSALSETGPCNTEPCNDARADCQLSGWGKWGECSEQEGPGEMTRTRTVLSPARGDGDACT</sequence>
<dbReference type="InterPro" id="IPR036383">
    <property type="entry name" value="TSP1_rpt_sf"/>
</dbReference>
<dbReference type="SUPFAM" id="SSF82895">
    <property type="entry name" value="TSP-1 type 1 repeat"/>
    <property type="match status" value="1"/>
</dbReference>
<evidence type="ECO:0000313" key="2">
    <source>
        <dbReference type="EMBL" id="CAE8734205.1"/>
    </source>
</evidence>
<dbReference type="InterPro" id="IPR000884">
    <property type="entry name" value="TSP1_rpt"/>
</dbReference>
<comment type="caution">
    <text evidence="2">The sequence shown here is derived from an EMBL/GenBank/DDBJ whole genome shotgun (WGS) entry which is preliminary data.</text>
</comment>
<dbReference type="PROSITE" id="PS50092">
    <property type="entry name" value="TSP1"/>
    <property type="match status" value="1"/>
</dbReference>
<feature type="non-terminal residue" evidence="2">
    <location>
        <position position="1"/>
    </location>
</feature>
<dbReference type="Gene3D" id="2.20.100.10">
    <property type="entry name" value="Thrombospondin type-1 (TSP1) repeat"/>
    <property type="match status" value="1"/>
</dbReference>
<evidence type="ECO:0000256" key="1">
    <source>
        <dbReference type="SAM" id="MobiDB-lite"/>
    </source>
</evidence>
<reference evidence="2" key="1">
    <citation type="submission" date="2021-02" db="EMBL/GenBank/DDBJ databases">
        <authorList>
            <person name="Dougan E. K."/>
            <person name="Rhodes N."/>
            <person name="Thang M."/>
            <person name="Chan C."/>
        </authorList>
    </citation>
    <scope>NUCLEOTIDE SEQUENCE</scope>
</reference>